<feature type="chain" id="PRO_5008269808" description="alpha-glucosidase" evidence="6">
    <location>
        <begin position="18"/>
        <end position="1823"/>
    </location>
</feature>
<keyword evidence="5" id="KW-0378">Hydrolase</keyword>
<dbReference type="SUPFAM" id="SSF51445">
    <property type="entry name" value="(Trans)glycosidases"/>
    <property type="match status" value="3"/>
</dbReference>
<evidence type="ECO:0000256" key="5">
    <source>
        <dbReference type="ARBA" id="ARBA00023295"/>
    </source>
</evidence>
<dbReference type="EMBL" id="KQ978350">
    <property type="protein sequence ID" value="KYM94660.1"/>
    <property type="molecule type" value="Genomic_DNA"/>
</dbReference>
<dbReference type="Gene3D" id="3.20.20.80">
    <property type="entry name" value="Glycosidases"/>
    <property type="match status" value="3"/>
</dbReference>
<dbReference type="Gene3D" id="3.90.400.10">
    <property type="entry name" value="Oligo-1,6-glucosidase, Domain 2"/>
    <property type="match status" value="3"/>
</dbReference>
<dbReference type="InterPro" id="IPR045857">
    <property type="entry name" value="O16G_dom_2"/>
</dbReference>
<dbReference type="PANTHER" id="PTHR10357">
    <property type="entry name" value="ALPHA-AMYLASE FAMILY MEMBER"/>
    <property type="match status" value="1"/>
</dbReference>
<dbReference type="Pfam" id="PF00128">
    <property type="entry name" value="Alpha-amylase"/>
    <property type="match status" value="3"/>
</dbReference>
<dbReference type="GO" id="GO:0004558">
    <property type="term" value="F:alpha-1,4-glucosidase activity"/>
    <property type="evidence" value="ECO:0007669"/>
    <property type="project" value="UniProtKB-EC"/>
</dbReference>
<evidence type="ECO:0000256" key="4">
    <source>
        <dbReference type="ARBA" id="ARBA00023180"/>
    </source>
</evidence>
<evidence type="ECO:0000259" key="7">
    <source>
        <dbReference type="SMART" id="SM00642"/>
    </source>
</evidence>
<keyword evidence="4" id="KW-0325">Glycoprotein</keyword>
<dbReference type="STRING" id="456900.A0A195C222"/>
<dbReference type="InterPro" id="IPR017853">
    <property type="entry name" value="GH"/>
</dbReference>
<comment type="similarity">
    <text evidence="2">Belongs to the glycosyl hydrolase 13 family.</text>
</comment>
<dbReference type="InterPro" id="IPR006047">
    <property type="entry name" value="GH13_cat_dom"/>
</dbReference>
<dbReference type="FunFam" id="3.90.400.10:FF:000001">
    <property type="entry name" value="Maltase A3, isoform A"/>
    <property type="match status" value="3"/>
</dbReference>
<feature type="domain" description="Glycosyl hydrolase family 13 catalytic" evidence="7">
    <location>
        <begin position="573"/>
        <end position="962"/>
    </location>
</feature>
<accession>A0A195C222</accession>
<dbReference type="CDD" id="cd11328">
    <property type="entry name" value="AmyAc_maltase"/>
    <property type="match status" value="3"/>
</dbReference>
<comment type="catalytic activity">
    <reaction evidence="1">
        <text>Hydrolysis of terminal, non-reducing (1-&gt;4)-linked alpha-D-glucose residues with release of alpha-D-glucose.</text>
        <dbReference type="EC" id="3.2.1.20"/>
    </reaction>
</comment>
<dbReference type="PANTHER" id="PTHR10357:SF179">
    <property type="entry name" value="NEUTRAL AND BASIC AMINO ACID TRANSPORT PROTEIN RBAT"/>
    <property type="match status" value="1"/>
</dbReference>
<evidence type="ECO:0000313" key="8">
    <source>
        <dbReference type="EMBL" id="KYM94660.1"/>
    </source>
</evidence>
<dbReference type="SMART" id="SM00642">
    <property type="entry name" value="Aamy"/>
    <property type="match status" value="3"/>
</dbReference>
<organism evidence="8 9">
    <name type="scientific">Cyphomyrmex costatus</name>
    <dbReference type="NCBI Taxonomy" id="456900"/>
    <lineage>
        <taxon>Eukaryota</taxon>
        <taxon>Metazoa</taxon>
        <taxon>Ecdysozoa</taxon>
        <taxon>Arthropoda</taxon>
        <taxon>Hexapoda</taxon>
        <taxon>Insecta</taxon>
        <taxon>Pterygota</taxon>
        <taxon>Neoptera</taxon>
        <taxon>Endopterygota</taxon>
        <taxon>Hymenoptera</taxon>
        <taxon>Apocrita</taxon>
        <taxon>Aculeata</taxon>
        <taxon>Formicoidea</taxon>
        <taxon>Formicidae</taxon>
        <taxon>Myrmicinae</taxon>
        <taxon>Cyphomyrmex</taxon>
    </lineage>
</organism>
<proteinExistence type="inferred from homology"/>
<name>A0A195C222_9HYME</name>
<evidence type="ECO:0000256" key="3">
    <source>
        <dbReference type="ARBA" id="ARBA00012741"/>
    </source>
</evidence>
<dbReference type="GO" id="GO:0005975">
    <property type="term" value="P:carbohydrate metabolic process"/>
    <property type="evidence" value="ECO:0007669"/>
    <property type="project" value="InterPro"/>
</dbReference>
<feature type="signal peptide" evidence="6">
    <location>
        <begin position="1"/>
        <end position="17"/>
    </location>
</feature>
<gene>
    <name evidence="8" type="ORF">ALC62_14640</name>
</gene>
<feature type="domain" description="Glycosyl hydrolase family 13 catalytic" evidence="7">
    <location>
        <begin position="1279"/>
        <end position="1668"/>
    </location>
</feature>
<reference evidence="8 9" key="1">
    <citation type="submission" date="2016-03" db="EMBL/GenBank/DDBJ databases">
        <title>Cyphomyrmex costatus WGS genome.</title>
        <authorList>
            <person name="Nygaard S."/>
            <person name="Hu H."/>
            <person name="Boomsma J."/>
            <person name="Zhang G."/>
        </authorList>
    </citation>
    <scope>NUCLEOTIDE SEQUENCE [LARGE SCALE GENOMIC DNA]</scope>
    <source>
        <strain evidence="8">MS0001</strain>
        <tissue evidence="8">Whole body</tissue>
    </source>
</reference>
<sequence>MIRSCIIIVVLIILADSNPVQVASKDWYKNSLVYQIYPRSFKDSNGDGIGDLNGITKNLVHVAEIGADVVWISSIFSSLQKDFGYDISNFSDINEEYGTLKDFDRLVEKARFLGLKVILDFVPNHSSDQHEWFNQSINRIKPYDEYYVWRDAKYENQNRLPPNNWLSNFGGSAWEWNDIREQYYLHQFAVGQPDLNYRNDALQKEMRDVLMFWMDRGVEGFRIDAINHLFEDDQFRDEPLSNIPGVPSDDYDFLNHTYTKNLPETYKVLESWRKLMDDHSPGKTKMILTEAYADLDLTIKYYLSGSTVPFNFMFISDLNNKSTAVDFKRSIDRWMNNVPNGTEYVANWVLGNHDNHRAASRFGVKWVDQLLMLVTILPGVSVIYNGDEIGMVDREFTYEETKDPAGCNAGPDRYWLKSRDPERTPFQWNKSPNAGFSTNSSTWLPVNENYIHLNVEAQKHKVYSHYSVLTRLTELKKKSVIEQGTLETALYYFKYPVAENVLGVVRRHGSYIVVLIVNFSDTEMVVDIGMWLNISEPLRVYAFSEGSKLSLRQIVELHSFTSKDWYKNSLVYQIYPRSFKDSNGDGIGDLNGITKNLVHVAEIGADVVWISTIFSSPQKDFGYDISNFTNINEEYGTLEDFNKLIEKARFLGIKVILDFVPNHSSDQHKWFNQSIHRIKPYDEYYIWRDAKYDEHQNRLPPNNWLSNFGGSAWQWNDIRKQYYLHQFAAGQPDLNYRNDELQEEMKNVLVFWMDRGVEGFRIDAINHMYEDDQFRDEPLSNIPGVPSDDYDFLNHIYTKNLPETYKVLESWRKLMDDQSPGNTKMILTEAYADFDLIIKYYLSGSTVPFNFMFISDLNNKSTAVDFKRSIDRWMNNVPNGTEYVANWVLGNHDNHRVASRFGEKRVDQLFMLVTILPGVSVIYNGDEIGMVDREFTYEETKDPAGCNAGPERYWLKSRDPERTPFQWNDGPNAGFSTSSSTWLPVNENYIHLNVEAQKYKAYSHYNILTRLIELKKKSVIEYGTLETALYCSKCSVTENVLGVVRRHRSYIVVLIVNFSDTEMIVVDIGMWLNISEPLRVYTSSKGSNLSPRQIVELRRVMKVILFFFYVLYECRYRDAKSKMYIKLRLGYVRGSDLRLSEEILKCNLRHLETKTHYYFDHASIVYLKNVKQLATASATDHTHANHLILLDKNVIAKNVYRYQLIIPGRNQLIDNTTQVSKFFRSLTLSIKATGESNQNNQTVTMIRSCILITVLIVLVGSNTAQEAGKDWYKNSVVYQIYPRSFKDSNGDGIGDLNGITENLVHVKEIGADAVWMSPIFTSPQKDFGYDVSNYIDINEEYGTLEDFDVLMDLAQYHGLKVILDFVPNHSSDQHEWFKQSINRIKPYDEYYVWRDAKYDENQNRLPPNNWLSNFGGSAWEWNDIREQYYLHQFAVGQPDLNYHNDQLQEEMKKVLVFWMDRGVEGFRIDAINHMYEDDQFRDEPLSNIPGVPSDDYDFLNHIYTKNLPETYKVLESWRKLMDDHSPGNTKMILTEAYADFDLTIEYYRSGSTVPFNFMFISDLNNKSTAADFKHSIDRWMNNVPNGTEYVANWVVGNHDNHRAASRFGEERADQLPMLVTILPGVSVIYNGDEIGMVDREFTYDETKDPAGCNAGPDRYWLKSRDPERTPFQWNDSPNAGFSTSSSTWLPVNENYIHLNVEAQKYKAYSHYDVFKRLTALKKKSVIEKGKLETALYCSKCSVAENVLGVVRRYESDIVVLIVNFSDTEMVVIDIEMWLNISEQLKVYTISVGGNVLRGSAVEMRSFRLSASASVVLTTENFLD</sequence>
<evidence type="ECO:0000256" key="1">
    <source>
        <dbReference type="ARBA" id="ARBA00001657"/>
    </source>
</evidence>
<evidence type="ECO:0000256" key="6">
    <source>
        <dbReference type="SAM" id="SignalP"/>
    </source>
</evidence>
<feature type="domain" description="Glycosyl hydrolase family 13 catalytic" evidence="7">
    <location>
        <begin position="35"/>
        <end position="423"/>
    </location>
</feature>
<evidence type="ECO:0000256" key="2">
    <source>
        <dbReference type="ARBA" id="ARBA00008061"/>
    </source>
</evidence>
<dbReference type="EC" id="3.2.1.20" evidence="3"/>
<protein>
    <recommendedName>
        <fullName evidence="3">alpha-glucosidase</fullName>
        <ecNumber evidence="3">3.2.1.20</ecNumber>
    </recommendedName>
</protein>
<evidence type="ECO:0000313" key="9">
    <source>
        <dbReference type="Proteomes" id="UP000078542"/>
    </source>
</evidence>
<keyword evidence="9" id="KW-1185">Reference proteome</keyword>
<dbReference type="Proteomes" id="UP000078542">
    <property type="component" value="Unassembled WGS sequence"/>
</dbReference>
<keyword evidence="5" id="KW-0326">Glycosidase</keyword>
<keyword evidence="6" id="KW-0732">Signal</keyword>